<dbReference type="SUPFAM" id="SSF51430">
    <property type="entry name" value="NAD(P)-linked oxidoreductase"/>
    <property type="match status" value="1"/>
</dbReference>
<dbReference type="Pfam" id="PF00248">
    <property type="entry name" value="Aldo_ket_red"/>
    <property type="match status" value="1"/>
</dbReference>
<keyword evidence="1" id="KW-0560">Oxidoreductase</keyword>
<dbReference type="Gene3D" id="3.20.20.100">
    <property type="entry name" value="NADP-dependent oxidoreductase domain"/>
    <property type="match status" value="1"/>
</dbReference>
<dbReference type="PRINTS" id="PR00069">
    <property type="entry name" value="ALDKETRDTASE"/>
</dbReference>
<gene>
    <name evidence="3" type="ORF">GCM10022399_22440</name>
</gene>
<keyword evidence="4" id="KW-1185">Reference proteome</keyword>
<evidence type="ECO:0000259" key="2">
    <source>
        <dbReference type="Pfam" id="PF00248"/>
    </source>
</evidence>
<reference evidence="4" key="1">
    <citation type="journal article" date="2019" name="Int. J. Syst. Evol. Microbiol.">
        <title>The Global Catalogue of Microorganisms (GCM) 10K type strain sequencing project: providing services to taxonomists for standard genome sequencing and annotation.</title>
        <authorList>
            <consortium name="The Broad Institute Genomics Platform"/>
            <consortium name="The Broad Institute Genome Sequencing Center for Infectious Disease"/>
            <person name="Wu L."/>
            <person name="Ma J."/>
        </authorList>
    </citation>
    <scope>NUCLEOTIDE SEQUENCE [LARGE SCALE GENOMIC DNA]</scope>
    <source>
        <strain evidence="4">JCM 17125</strain>
    </source>
</reference>
<proteinExistence type="predicted"/>
<dbReference type="PANTHER" id="PTHR43625">
    <property type="entry name" value="AFLATOXIN B1 ALDEHYDE REDUCTASE"/>
    <property type="match status" value="1"/>
</dbReference>
<dbReference type="InterPro" id="IPR050791">
    <property type="entry name" value="Aldo-Keto_reductase"/>
</dbReference>
<comment type="caution">
    <text evidence="3">The sequence shown here is derived from an EMBL/GenBank/DDBJ whole genome shotgun (WGS) entry which is preliminary data.</text>
</comment>
<dbReference type="EMBL" id="BAABDC010000003">
    <property type="protein sequence ID" value="GAA3705216.1"/>
    <property type="molecule type" value="Genomic_DNA"/>
</dbReference>
<dbReference type="InterPro" id="IPR023210">
    <property type="entry name" value="NADP_OxRdtase_dom"/>
</dbReference>
<dbReference type="Proteomes" id="UP001501468">
    <property type="component" value="Unassembled WGS sequence"/>
</dbReference>
<dbReference type="InterPro" id="IPR020471">
    <property type="entry name" value="AKR"/>
</dbReference>
<protein>
    <submittedName>
        <fullName evidence="3">Oxidoreductase</fullName>
    </submittedName>
</protein>
<dbReference type="NCBIfam" id="NF007695">
    <property type="entry name" value="PRK10376.1"/>
    <property type="match status" value="1"/>
</dbReference>
<dbReference type="PANTHER" id="PTHR43625:SF40">
    <property type="entry name" value="ALDO-KETO REDUCTASE YAKC [NADP(+)]"/>
    <property type="match status" value="1"/>
</dbReference>
<name>A0ABP7DGP7_9MICO</name>
<organism evidence="3 4">
    <name type="scientific">Terrabacter ginsenosidimutans</name>
    <dbReference type="NCBI Taxonomy" id="490575"/>
    <lineage>
        <taxon>Bacteria</taxon>
        <taxon>Bacillati</taxon>
        <taxon>Actinomycetota</taxon>
        <taxon>Actinomycetes</taxon>
        <taxon>Micrococcales</taxon>
        <taxon>Intrasporangiaceae</taxon>
        <taxon>Terrabacter</taxon>
    </lineage>
</organism>
<dbReference type="RefSeq" id="WP_344945945.1">
    <property type="nucleotide sequence ID" value="NZ_BAABDC010000003.1"/>
</dbReference>
<dbReference type="InterPro" id="IPR036812">
    <property type="entry name" value="NAD(P)_OxRdtase_dom_sf"/>
</dbReference>
<feature type="domain" description="NADP-dependent oxidoreductase" evidence="2">
    <location>
        <begin position="15"/>
        <end position="287"/>
    </location>
</feature>
<evidence type="ECO:0000313" key="4">
    <source>
        <dbReference type="Proteomes" id="UP001501468"/>
    </source>
</evidence>
<evidence type="ECO:0000256" key="1">
    <source>
        <dbReference type="ARBA" id="ARBA00023002"/>
    </source>
</evidence>
<dbReference type="CDD" id="cd19088">
    <property type="entry name" value="AKR_AKR13B1"/>
    <property type="match status" value="1"/>
</dbReference>
<accession>A0ABP7DGP7</accession>
<sequence>MTDTFPLADRTVRRVGFGAMQLPGPGVMGPPRDRDEALRVLRRAVELGVDHIDTAQFYGPDVSNELIREALHPYAADLAIVSKVGARRDSAGAWLPAQTPAELREDVESNLRSLGLDHLTAVNLRRMDEGMAGADDVLLEDQVAELAALRDEGKIAGVGLSTVSAADLAAARTITEIVCVQNPFSLVDQKDADVLSACTEAGIAYVPYFPLGSAFPHLPKVVDQPSVKAVAARRGVPAARVGLAWLLARADNVLLIPGTSSVAHLEENMAVADLELADEDLAELSSVMA</sequence>
<evidence type="ECO:0000313" key="3">
    <source>
        <dbReference type="EMBL" id="GAA3705216.1"/>
    </source>
</evidence>